<dbReference type="InterPro" id="IPR024060">
    <property type="entry name" value="Ureidoglycolate_lyase_dom_sf"/>
</dbReference>
<gene>
    <name evidence="5" type="ORF">M9799_06930</name>
</gene>
<protein>
    <submittedName>
        <fullName evidence="5">Ureidoglycolate lyase</fullName>
    </submittedName>
</protein>
<sequence length="158" mass="17112">MRQLATKPLTADAFAPYGAVLEIPSAAGKAVLPPALANLREHAQPDLSVSCVEQIQALPLAVTFMERHEFSSQTFMPLDPCSYLVIVAPPDARGGPDGARAEAFIVHGGQSITYHPDTWHYSLTLLEGPARFAVWMWKAHDAGDEEFVDIPAFEVVAS</sequence>
<evidence type="ECO:0000313" key="6">
    <source>
        <dbReference type="Proteomes" id="UP001162800"/>
    </source>
</evidence>
<comment type="catalytic activity">
    <reaction evidence="4">
        <text>(S)-ureidoglycolate = urea + glyoxylate</text>
        <dbReference type="Rhea" id="RHEA:11304"/>
        <dbReference type="ChEBI" id="CHEBI:16199"/>
        <dbReference type="ChEBI" id="CHEBI:36655"/>
        <dbReference type="ChEBI" id="CHEBI:57296"/>
        <dbReference type="EC" id="4.3.2.3"/>
    </reaction>
</comment>
<dbReference type="PANTHER" id="PTHR21221:SF1">
    <property type="entry name" value="UREIDOGLYCOLATE LYASE"/>
    <property type="match status" value="1"/>
</dbReference>
<dbReference type="GO" id="GO:0016829">
    <property type="term" value="F:lyase activity"/>
    <property type="evidence" value="ECO:0007669"/>
    <property type="project" value="UniProtKB-KW"/>
</dbReference>
<accession>A0ABY6GEK8</accession>
<dbReference type="SUPFAM" id="SSF51182">
    <property type="entry name" value="RmlC-like cupins"/>
    <property type="match status" value="1"/>
</dbReference>
<reference evidence="5" key="1">
    <citation type="submission" date="2022-09" db="EMBL/GenBank/DDBJ databases">
        <title>The complete genome of Acidovorax sp. 5MLIR.</title>
        <authorList>
            <person name="Liu L."/>
            <person name="Yue J."/>
            <person name="Yang F."/>
            <person name="Yuan J."/>
            <person name="Li L."/>
        </authorList>
    </citation>
    <scope>NUCLEOTIDE SEQUENCE</scope>
    <source>
        <strain evidence="5">5MLIR</strain>
    </source>
</reference>
<comment type="subunit">
    <text evidence="1">Homodimer.</text>
</comment>
<dbReference type="InterPro" id="IPR047233">
    <property type="entry name" value="UAH_cupin"/>
</dbReference>
<dbReference type="RefSeq" id="WP_231043150.1">
    <property type="nucleotide sequence ID" value="NZ_CP106881.1"/>
</dbReference>
<organism evidence="5 6">
    <name type="scientific">Comamonas endophytica</name>
    <dbReference type="NCBI Taxonomy" id="2949090"/>
    <lineage>
        <taxon>Bacteria</taxon>
        <taxon>Pseudomonadati</taxon>
        <taxon>Pseudomonadota</taxon>
        <taxon>Betaproteobacteria</taxon>
        <taxon>Burkholderiales</taxon>
        <taxon>Comamonadaceae</taxon>
        <taxon>Comamonas</taxon>
    </lineage>
</organism>
<evidence type="ECO:0000256" key="2">
    <source>
        <dbReference type="ARBA" id="ARBA00022631"/>
    </source>
</evidence>
<name>A0ABY6GEK8_9BURK</name>
<evidence type="ECO:0000313" key="5">
    <source>
        <dbReference type="EMBL" id="UYG52952.1"/>
    </source>
</evidence>
<evidence type="ECO:0000256" key="1">
    <source>
        <dbReference type="ARBA" id="ARBA00011738"/>
    </source>
</evidence>
<dbReference type="InterPro" id="IPR007247">
    <property type="entry name" value="Ureidogly_lyase"/>
</dbReference>
<dbReference type="Proteomes" id="UP001162800">
    <property type="component" value="Chromosome"/>
</dbReference>
<dbReference type="CDD" id="cd20298">
    <property type="entry name" value="cupin_UAH"/>
    <property type="match status" value="1"/>
</dbReference>
<dbReference type="PANTHER" id="PTHR21221">
    <property type="entry name" value="UREIDOGLYCOLATE HYDROLASE"/>
    <property type="match status" value="1"/>
</dbReference>
<dbReference type="Gene3D" id="2.60.120.480">
    <property type="entry name" value="Ureidoglycolate hydrolase"/>
    <property type="match status" value="1"/>
</dbReference>
<evidence type="ECO:0000256" key="4">
    <source>
        <dbReference type="ARBA" id="ARBA00047684"/>
    </source>
</evidence>
<dbReference type="InterPro" id="IPR011051">
    <property type="entry name" value="RmlC_Cupin_sf"/>
</dbReference>
<proteinExistence type="predicted"/>
<dbReference type="EMBL" id="CP106881">
    <property type="protein sequence ID" value="UYG52952.1"/>
    <property type="molecule type" value="Genomic_DNA"/>
</dbReference>
<keyword evidence="3 5" id="KW-0456">Lyase</keyword>
<keyword evidence="2" id="KW-0659">Purine metabolism</keyword>
<keyword evidence="6" id="KW-1185">Reference proteome</keyword>
<dbReference type="Pfam" id="PF04115">
    <property type="entry name" value="Ureidogly_lyase"/>
    <property type="match status" value="1"/>
</dbReference>
<evidence type="ECO:0000256" key="3">
    <source>
        <dbReference type="ARBA" id="ARBA00023239"/>
    </source>
</evidence>